<dbReference type="Proteomes" id="UP000515518">
    <property type="component" value="Chromosome"/>
</dbReference>
<accession>A0A7G6RL12</accession>
<sequence length="109" mass="11620">MARSMHPALGAGLAIWPFLITGIPDVPMAACIVVGDSIATYLNDTNTSTTGGFLSRAFANVGGFVYPMHKQTIDGNRMGNQQAANAPKQRLLWPYVTDILVQLGTNDIA</sequence>
<gene>
    <name evidence="1" type="ORF">HB770_20760</name>
</gene>
<protein>
    <recommendedName>
        <fullName evidence="3">SGNH/GDSL hydrolase family protein</fullName>
    </recommendedName>
</protein>
<organism evidence="1 2">
    <name type="scientific">Rhizobium leguminosarum bv. viciae</name>
    <dbReference type="NCBI Taxonomy" id="387"/>
    <lineage>
        <taxon>Bacteria</taxon>
        <taxon>Pseudomonadati</taxon>
        <taxon>Pseudomonadota</taxon>
        <taxon>Alphaproteobacteria</taxon>
        <taxon>Hyphomicrobiales</taxon>
        <taxon>Rhizobiaceae</taxon>
        <taxon>Rhizobium/Agrobacterium group</taxon>
        <taxon>Rhizobium</taxon>
    </lineage>
</organism>
<reference evidence="2" key="1">
    <citation type="journal article" date="2020" name="Mol. Plant Microbe">
        <title>Rhizobial microsymbionts of the narrowly endemic Oxytropis species growing in Kamchatka are characterized by significant genetic diversity and possess a set of genes that are associated with T3SS and T6SS secretion systems and can affect the development of symbiosis.</title>
        <authorList>
            <person name="Safronova V."/>
            <person name="Guro P."/>
            <person name="Sazanova A."/>
            <person name="Kuznetsova I."/>
            <person name="Belimov A."/>
            <person name="Yakubov V."/>
            <person name="Chirak E."/>
            <person name="Afonin A."/>
            <person name="Gogolev Y."/>
            <person name="Andronov E."/>
            <person name="Tikhonovich I."/>
        </authorList>
    </citation>
    <scope>NUCLEOTIDE SEQUENCE [LARGE SCALE GENOMIC DNA]</scope>
    <source>
        <strain evidence="2">RCAM0610</strain>
    </source>
</reference>
<dbReference type="EMBL" id="CP050549">
    <property type="protein sequence ID" value="QND42944.1"/>
    <property type="molecule type" value="Genomic_DNA"/>
</dbReference>
<proteinExistence type="predicted"/>
<evidence type="ECO:0000313" key="2">
    <source>
        <dbReference type="Proteomes" id="UP000515518"/>
    </source>
</evidence>
<dbReference type="AlphaFoldDB" id="A0A7G6RL12"/>
<evidence type="ECO:0000313" key="1">
    <source>
        <dbReference type="EMBL" id="QND42944.1"/>
    </source>
</evidence>
<evidence type="ECO:0008006" key="3">
    <source>
        <dbReference type="Google" id="ProtNLM"/>
    </source>
</evidence>
<name>A0A7G6RL12_RHILV</name>